<dbReference type="SUPFAM" id="SSF51445">
    <property type="entry name" value="(Trans)glycosidases"/>
    <property type="match status" value="1"/>
</dbReference>
<evidence type="ECO:0000256" key="2">
    <source>
        <dbReference type="ARBA" id="ARBA00022801"/>
    </source>
</evidence>
<dbReference type="Gene3D" id="3.20.20.70">
    <property type="entry name" value="Aldolase class I"/>
    <property type="match status" value="1"/>
</dbReference>
<accession>A0ABN9T177</accession>
<keyword evidence="4" id="KW-1015">Disulfide bond</keyword>
<dbReference type="EMBL" id="CAUYUJ010014242">
    <property type="protein sequence ID" value="CAK0838684.1"/>
    <property type="molecule type" value="Genomic_DNA"/>
</dbReference>
<keyword evidence="3 4" id="KW-0326">Glycosidase</keyword>
<evidence type="ECO:0000313" key="6">
    <source>
        <dbReference type="Proteomes" id="UP001189429"/>
    </source>
</evidence>
<evidence type="ECO:0000256" key="4">
    <source>
        <dbReference type="RuleBase" id="RU361168"/>
    </source>
</evidence>
<protein>
    <recommendedName>
        <fullName evidence="4">Alpha-galactosidase</fullName>
        <ecNumber evidence="4">3.2.1.22</ecNumber>
    </recommendedName>
    <alternativeName>
        <fullName evidence="4">Melibiase</fullName>
    </alternativeName>
</protein>
<dbReference type="PANTHER" id="PTHR11452">
    <property type="entry name" value="ALPHA-GALACTOSIDASE/ALPHA-N-ACETYLGALACTOSAMINIDASE"/>
    <property type="match status" value="1"/>
</dbReference>
<comment type="similarity">
    <text evidence="1 4">Belongs to the glycosyl hydrolase 27 family.</text>
</comment>
<evidence type="ECO:0000256" key="3">
    <source>
        <dbReference type="ARBA" id="ARBA00023295"/>
    </source>
</evidence>
<dbReference type="EC" id="3.2.1.22" evidence="4"/>
<comment type="caution">
    <text evidence="5">The sequence shown here is derived from an EMBL/GenBank/DDBJ whole genome shotgun (WGS) entry which is preliminary data.</text>
</comment>
<comment type="catalytic activity">
    <reaction evidence="4">
        <text>Hydrolysis of terminal, non-reducing alpha-D-galactose residues in alpha-D-galactosides, including galactose oligosaccharides, galactomannans and galactolipids.</text>
        <dbReference type="EC" id="3.2.1.22"/>
    </reaction>
</comment>
<evidence type="ECO:0000256" key="1">
    <source>
        <dbReference type="ARBA" id="ARBA00009743"/>
    </source>
</evidence>
<dbReference type="InterPro" id="IPR017853">
    <property type="entry name" value="GH"/>
</dbReference>
<dbReference type="PANTHER" id="PTHR11452:SF33">
    <property type="entry name" value="ALPHA-GALACTOSIDASE 2"/>
    <property type="match status" value="1"/>
</dbReference>
<name>A0ABN9T177_9DINO</name>
<organism evidence="5 6">
    <name type="scientific">Prorocentrum cordatum</name>
    <dbReference type="NCBI Taxonomy" id="2364126"/>
    <lineage>
        <taxon>Eukaryota</taxon>
        <taxon>Sar</taxon>
        <taxon>Alveolata</taxon>
        <taxon>Dinophyceae</taxon>
        <taxon>Prorocentrales</taxon>
        <taxon>Prorocentraceae</taxon>
        <taxon>Prorocentrum</taxon>
    </lineage>
</organism>
<evidence type="ECO:0000313" key="5">
    <source>
        <dbReference type="EMBL" id="CAK0838684.1"/>
    </source>
</evidence>
<dbReference type="Proteomes" id="UP001189429">
    <property type="component" value="Unassembled WGS sequence"/>
</dbReference>
<gene>
    <name evidence="5" type="ORF">PCOR1329_LOCUS34582</name>
</gene>
<reference evidence="5" key="1">
    <citation type="submission" date="2023-10" db="EMBL/GenBank/DDBJ databases">
        <authorList>
            <person name="Chen Y."/>
            <person name="Shah S."/>
            <person name="Dougan E. K."/>
            <person name="Thang M."/>
            <person name="Chan C."/>
        </authorList>
    </citation>
    <scope>NUCLEOTIDE SEQUENCE [LARGE SCALE GENOMIC DNA]</scope>
</reference>
<dbReference type="PRINTS" id="PR00740">
    <property type="entry name" value="GLHYDRLASE27"/>
</dbReference>
<sequence length="106" mass="11200">MALRRCAATALVGGAAAIDNGLGLSPPMGWRSWNCYHNDVDQDKLQSVMAKVASRGRLVDGRNASLADVGYVDVGLDDNWQACGAGVNGSFHDAEGRPLITEDSRP</sequence>
<proteinExistence type="inferred from homology"/>
<keyword evidence="2 4" id="KW-0378">Hydrolase</keyword>
<keyword evidence="6" id="KW-1185">Reference proteome</keyword>
<dbReference type="InterPro" id="IPR013785">
    <property type="entry name" value="Aldolase_TIM"/>
</dbReference>
<dbReference type="InterPro" id="IPR002241">
    <property type="entry name" value="Glyco_hydro_27"/>
</dbReference>